<evidence type="ECO:0000313" key="1">
    <source>
        <dbReference type="EMBL" id="GAH14645.1"/>
    </source>
</evidence>
<protein>
    <submittedName>
        <fullName evidence="1">Uncharacterized protein</fullName>
    </submittedName>
</protein>
<accession>X1E2L0</accession>
<feature type="non-terminal residue" evidence="1">
    <location>
        <position position="1"/>
    </location>
</feature>
<proteinExistence type="predicted"/>
<name>X1E2L0_9ZZZZ</name>
<sequence>LLHTCLEKSNHLRMQIGGERLFEEPFIRYFKKVLELDAKVELIIDSGPKSDIAKQLKKAYSDNLDIRCFSENTSGTMRNFVFGKELAVNGIKILPESSTEPSYVGTAYVDLEDIEVLNEKFKNMWELAKKLT</sequence>
<dbReference type="AlphaFoldDB" id="X1E2L0"/>
<gene>
    <name evidence="1" type="ORF">S01H4_56548</name>
</gene>
<dbReference type="EMBL" id="BART01032779">
    <property type="protein sequence ID" value="GAH14645.1"/>
    <property type="molecule type" value="Genomic_DNA"/>
</dbReference>
<reference evidence="1" key="1">
    <citation type="journal article" date="2014" name="Front. Microbiol.">
        <title>High frequency of phylogenetically diverse reductive dehalogenase-homologous genes in deep subseafloor sedimentary metagenomes.</title>
        <authorList>
            <person name="Kawai M."/>
            <person name="Futagami T."/>
            <person name="Toyoda A."/>
            <person name="Takaki Y."/>
            <person name="Nishi S."/>
            <person name="Hori S."/>
            <person name="Arai W."/>
            <person name="Tsubouchi T."/>
            <person name="Morono Y."/>
            <person name="Uchiyama I."/>
            <person name="Ito T."/>
            <person name="Fujiyama A."/>
            <person name="Inagaki F."/>
            <person name="Takami H."/>
        </authorList>
    </citation>
    <scope>NUCLEOTIDE SEQUENCE</scope>
    <source>
        <strain evidence="1">Expedition CK06-06</strain>
    </source>
</reference>
<comment type="caution">
    <text evidence="1">The sequence shown here is derived from an EMBL/GenBank/DDBJ whole genome shotgun (WGS) entry which is preliminary data.</text>
</comment>
<organism evidence="1">
    <name type="scientific">marine sediment metagenome</name>
    <dbReference type="NCBI Taxonomy" id="412755"/>
    <lineage>
        <taxon>unclassified sequences</taxon>
        <taxon>metagenomes</taxon>
        <taxon>ecological metagenomes</taxon>
    </lineage>
</organism>